<evidence type="ECO:0000313" key="6">
    <source>
        <dbReference type="Proteomes" id="UP000003240"/>
    </source>
</evidence>
<dbReference type="STRING" id="1009370.ALO_20522"/>
<proteinExistence type="inferred from homology"/>
<keyword evidence="2" id="KW-0547">Nucleotide-binding</keyword>
<accession>F7NPQ7</accession>
<reference evidence="5 6" key="1">
    <citation type="journal article" date="2011" name="EMBO J.">
        <title>Structural diversity of bacterial flagellar motors.</title>
        <authorList>
            <person name="Chen S."/>
            <person name="Beeby M."/>
            <person name="Murphy G.E."/>
            <person name="Leadbetter J.R."/>
            <person name="Hendrixson D.R."/>
            <person name="Briegel A."/>
            <person name="Li Z."/>
            <person name="Shi J."/>
            <person name="Tocheva E.I."/>
            <person name="Muller A."/>
            <person name="Dobro M.J."/>
            <person name="Jensen G.J."/>
        </authorList>
    </citation>
    <scope>NUCLEOTIDE SEQUENCE [LARGE SCALE GENOMIC DNA]</scope>
    <source>
        <strain evidence="5 6">DSM 6540</strain>
    </source>
</reference>
<keyword evidence="3" id="KW-0067">ATP-binding</keyword>
<dbReference type="GO" id="GO:0005524">
    <property type="term" value="F:ATP binding"/>
    <property type="evidence" value="ECO:0007669"/>
    <property type="project" value="UniProtKB-KW"/>
</dbReference>
<comment type="caution">
    <text evidence="5">The sequence shown here is derived from an EMBL/GenBank/DDBJ whole genome shotgun (WGS) entry which is preliminary data.</text>
</comment>
<dbReference type="InterPro" id="IPR027417">
    <property type="entry name" value="P-loop_NTPase"/>
</dbReference>
<dbReference type="AlphaFoldDB" id="F7NPQ7"/>
<evidence type="ECO:0000256" key="1">
    <source>
        <dbReference type="ARBA" id="ARBA00006611"/>
    </source>
</evidence>
<comment type="similarity">
    <text evidence="1">Belongs to the GSP E family.</text>
</comment>
<dbReference type="Gene3D" id="3.40.50.300">
    <property type="entry name" value="P-loop containing nucleotide triphosphate hydrolases"/>
    <property type="match status" value="1"/>
</dbReference>
<dbReference type="Proteomes" id="UP000003240">
    <property type="component" value="Unassembled WGS sequence"/>
</dbReference>
<dbReference type="GO" id="GO:0005886">
    <property type="term" value="C:plasma membrane"/>
    <property type="evidence" value="ECO:0007669"/>
    <property type="project" value="TreeGrafter"/>
</dbReference>
<dbReference type="SMART" id="SM00382">
    <property type="entry name" value="AAA"/>
    <property type="match status" value="1"/>
</dbReference>
<name>F7NPQ7_9FIRM</name>
<dbReference type="CDD" id="cd01129">
    <property type="entry name" value="PulE-GspE-like"/>
    <property type="match status" value="1"/>
</dbReference>
<feature type="domain" description="Bacterial type II secretion system protein E" evidence="4">
    <location>
        <begin position="202"/>
        <end position="216"/>
    </location>
</feature>
<dbReference type="eggNOG" id="COG2804">
    <property type="taxonomic scope" value="Bacteria"/>
</dbReference>
<dbReference type="EMBL" id="AFGF01000269">
    <property type="protein sequence ID" value="EGO61898.1"/>
    <property type="molecule type" value="Genomic_DNA"/>
</dbReference>
<gene>
    <name evidence="5" type="ORF">ALO_20522</name>
</gene>
<dbReference type="FunFam" id="3.40.50.300:FF:000398">
    <property type="entry name" value="Type IV pilus assembly ATPase PilB"/>
    <property type="match status" value="1"/>
</dbReference>
<dbReference type="Pfam" id="PF00437">
    <property type="entry name" value="T2SSE"/>
    <property type="match status" value="1"/>
</dbReference>
<dbReference type="InterPro" id="IPR001482">
    <property type="entry name" value="T2SS/T4SS_dom"/>
</dbReference>
<keyword evidence="6" id="KW-1185">Reference proteome</keyword>
<dbReference type="PANTHER" id="PTHR30258:SF2">
    <property type="entry name" value="COMG OPERON PROTEIN 1"/>
    <property type="match status" value="1"/>
</dbReference>
<protein>
    <submittedName>
        <fullName evidence="5">General secretory pathway protein E</fullName>
    </submittedName>
</protein>
<evidence type="ECO:0000313" key="5">
    <source>
        <dbReference type="EMBL" id="EGO61898.1"/>
    </source>
</evidence>
<evidence type="ECO:0000259" key="4">
    <source>
        <dbReference type="PROSITE" id="PS00662"/>
    </source>
</evidence>
<sequence length="382" mass="42367">MVHFVNSIVSHAIRKRASDIHFEPGGAKFRVRCRIDGFLLEVGTYVQPNYPAVAARIKVMADMDIAEKRLPQDGRIHIAEFDGRRIDIRVATLPTIFGEKVVMRILDKKAIMTNIHQLGFSAECLAGFRRLYSQAYGMVLVTGPTGSGKTTTLYSVLTEINSVTKNIITIEDPVEYRIDGTNQIQVNTKSGMTFANGLRSILRQDPDVIMVGEIRDKDTADIAVRAALTGHLVLTTLHTNDAAGAITRLIDMGIEPYLVASSVLGVLAQRLVRLVCPECRTVYQPAQTERELLQLADTEVRYRATGCNFCGQTGYYNRTAIYEVLPLTAELRETVKNRVSSEAIRRAAIRQGMTTMQQDGMAKVGGGQTTLEEVMRVVHCFE</sequence>
<dbReference type="SUPFAM" id="SSF52540">
    <property type="entry name" value="P-loop containing nucleoside triphosphate hydrolases"/>
    <property type="match status" value="1"/>
</dbReference>
<dbReference type="PANTHER" id="PTHR30258">
    <property type="entry name" value="TYPE II SECRETION SYSTEM PROTEIN GSPE-RELATED"/>
    <property type="match status" value="1"/>
</dbReference>
<dbReference type="Gene3D" id="3.30.450.90">
    <property type="match status" value="1"/>
</dbReference>
<dbReference type="InterPro" id="IPR003593">
    <property type="entry name" value="AAA+_ATPase"/>
</dbReference>
<evidence type="ECO:0000256" key="3">
    <source>
        <dbReference type="ARBA" id="ARBA00022840"/>
    </source>
</evidence>
<evidence type="ECO:0000256" key="2">
    <source>
        <dbReference type="ARBA" id="ARBA00022741"/>
    </source>
</evidence>
<organism evidence="5 6">
    <name type="scientific">Acetonema longum DSM 6540</name>
    <dbReference type="NCBI Taxonomy" id="1009370"/>
    <lineage>
        <taxon>Bacteria</taxon>
        <taxon>Bacillati</taxon>
        <taxon>Bacillota</taxon>
        <taxon>Negativicutes</taxon>
        <taxon>Acetonemataceae</taxon>
        <taxon>Acetonema</taxon>
    </lineage>
</organism>
<dbReference type="GO" id="GO:0016887">
    <property type="term" value="F:ATP hydrolysis activity"/>
    <property type="evidence" value="ECO:0007669"/>
    <property type="project" value="TreeGrafter"/>
</dbReference>
<dbReference type="PROSITE" id="PS00662">
    <property type="entry name" value="T2SP_E"/>
    <property type="match status" value="1"/>
</dbReference>